<reference evidence="7" key="3">
    <citation type="journal article" date="2019" name="Microbiol. Resour. Announc.">
        <title>Draft Genome Sequences of Type Strains of Gordonibacter faecihominis, Paraeggerthella hongkongensis, Parvibacter caecicola,Slackia equolifaciens, Slackia faecicanis, and Slackia isoflavoniconvertens.</title>
        <authorList>
            <person name="Danylec N."/>
            <person name="Stoll D.A."/>
            <person name="Dotsch A."/>
            <person name="Huch M."/>
        </authorList>
    </citation>
    <scope>NUCLEOTIDE SEQUENCE</scope>
    <source>
        <strain evidence="7">DSM 16107</strain>
    </source>
</reference>
<keyword evidence="4" id="KW-0812">Transmembrane</keyword>
<feature type="transmembrane region" description="Helical" evidence="4">
    <location>
        <begin position="325"/>
        <end position="345"/>
    </location>
</feature>
<keyword evidence="4" id="KW-1133">Transmembrane helix</keyword>
<dbReference type="Proteomes" id="UP000253817">
    <property type="component" value="Unassembled WGS sequence"/>
</dbReference>
<dbReference type="PANTHER" id="PTHR44688:SF16">
    <property type="entry name" value="DNA-BINDING TRANSCRIPTIONAL ACTIVATOR DEVR_DOSR"/>
    <property type="match status" value="1"/>
</dbReference>
<dbReference type="GO" id="GO:0003677">
    <property type="term" value="F:DNA binding"/>
    <property type="evidence" value="ECO:0007669"/>
    <property type="project" value="UniProtKB-KW"/>
</dbReference>
<feature type="transmembrane region" description="Helical" evidence="4">
    <location>
        <begin position="124"/>
        <end position="142"/>
    </location>
</feature>
<dbReference type="InterPro" id="IPR036388">
    <property type="entry name" value="WH-like_DNA-bd_sf"/>
</dbReference>
<dbReference type="CDD" id="cd06170">
    <property type="entry name" value="LuxR_C_like"/>
    <property type="match status" value="1"/>
</dbReference>
<feature type="transmembrane region" description="Helical" evidence="4">
    <location>
        <begin position="386"/>
        <end position="412"/>
    </location>
</feature>
<dbReference type="PRINTS" id="PR00038">
    <property type="entry name" value="HTHLUXR"/>
</dbReference>
<dbReference type="InterPro" id="IPR000792">
    <property type="entry name" value="Tscrpt_reg_LuxR_C"/>
</dbReference>
<dbReference type="Pfam" id="PF00196">
    <property type="entry name" value="GerE"/>
    <property type="match status" value="1"/>
</dbReference>
<feature type="transmembrane region" description="Helical" evidence="4">
    <location>
        <begin position="296"/>
        <end position="318"/>
    </location>
</feature>
<keyword evidence="2" id="KW-0238">DNA-binding</keyword>
<dbReference type="PROSITE" id="PS50043">
    <property type="entry name" value="HTH_LUXR_2"/>
    <property type="match status" value="1"/>
</dbReference>
<name>A0A3N0ITC3_9ACTN</name>
<evidence type="ECO:0000313" key="9">
    <source>
        <dbReference type="Proteomes" id="UP000270112"/>
    </source>
</evidence>
<feature type="transmembrane region" description="Helical" evidence="4">
    <location>
        <begin position="351"/>
        <end position="374"/>
    </location>
</feature>
<proteinExistence type="predicted"/>
<dbReference type="EMBL" id="PPTT01000027">
    <property type="protein sequence ID" value="RDB66878.1"/>
    <property type="molecule type" value="Genomic_DNA"/>
</dbReference>
<dbReference type="SMART" id="SM00421">
    <property type="entry name" value="HTH_LUXR"/>
    <property type="match status" value="1"/>
</dbReference>
<gene>
    <name evidence="6" type="ORF">C1876_13705</name>
    <name evidence="7" type="ORF">DMP09_15270</name>
</gene>
<evidence type="ECO:0000256" key="2">
    <source>
        <dbReference type="ARBA" id="ARBA00023125"/>
    </source>
</evidence>
<feature type="transmembrane region" description="Helical" evidence="4">
    <location>
        <begin position="154"/>
        <end position="178"/>
    </location>
</feature>
<evidence type="ECO:0000256" key="4">
    <source>
        <dbReference type="SAM" id="Phobius"/>
    </source>
</evidence>
<dbReference type="Proteomes" id="UP000270112">
    <property type="component" value="Unassembled WGS sequence"/>
</dbReference>
<evidence type="ECO:0000313" key="7">
    <source>
        <dbReference type="EMBL" id="RNM40225.1"/>
    </source>
</evidence>
<evidence type="ECO:0000313" key="6">
    <source>
        <dbReference type="EMBL" id="RDB66878.1"/>
    </source>
</evidence>
<feature type="transmembrane region" description="Helical" evidence="4">
    <location>
        <begin position="215"/>
        <end position="233"/>
    </location>
</feature>
<protein>
    <recommendedName>
        <fullName evidence="5">HTH luxR-type domain-containing protein</fullName>
    </recommendedName>
</protein>
<evidence type="ECO:0000256" key="1">
    <source>
        <dbReference type="ARBA" id="ARBA00023015"/>
    </source>
</evidence>
<evidence type="ECO:0000313" key="8">
    <source>
        <dbReference type="Proteomes" id="UP000253817"/>
    </source>
</evidence>
<evidence type="ECO:0000259" key="5">
    <source>
        <dbReference type="PROSITE" id="PS50043"/>
    </source>
</evidence>
<keyword evidence="8" id="KW-1185">Reference proteome</keyword>
<dbReference type="GO" id="GO:0006355">
    <property type="term" value="P:regulation of DNA-templated transcription"/>
    <property type="evidence" value="ECO:0007669"/>
    <property type="project" value="InterPro"/>
</dbReference>
<dbReference type="AlphaFoldDB" id="A0A3N0ITC3"/>
<dbReference type="EMBL" id="QICC01000096">
    <property type="protein sequence ID" value="RNM40225.1"/>
    <property type="molecule type" value="Genomic_DNA"/>
</dbReference>
<feature type="domain" description="HTH luxR-type" evidence="5">
    <location>
        <begin position="474"/>
        <end position="539"/>
    </location>
</feature>
<feature type="transmembrane region" description="Helical" evidence="4">
    <location>
        <begin position="91"/>
        <end position="112"/>
    </location>
</feature>
<dbReference type="PANTHER" id="PTHR44688">
    <property type="entry name" value="DNA-BINDING TRANSCRIPTIONAL ACTIVATOR DEVR_DOSR"/>
    <property type="match status" value="1"/>
</dbReference>
<reference evidence="6 8" key="1">
    <citation type="journal article" date="2018" name="Elife">
        <title>Discovery and characterization of a prevalent human gut bacterial enzyme sufficient for the inactivation of a family of plant toxins.</title>
        <authorList>
            <person name="Koppel N."/>
            <person name="Bisanz J.E."/>
            <person name="Pandelia M.E."/>
            <person name="Turnbaugh P.J."/>
            <person name="Balskus E.P."/>
        </authorList>
    </citation>
    <scope>NUCLEOTIDE SEQUENCE [LARGE SCALE GENOMIC DNA]</scope>
    <source>
        <strain evidence="6 8">DSM 16107</strain>
    </source>
</reference>
<keyword evidence="3" id="KW-0804">Transcription</keyword>
<accession>A0A3N0ITC3</accession>
<feature type="transmembrane region" description="Helical" evidence="4">
    <location>
        <begin position="52"/>
        <end position="71"/>
    </location>
</feature>
<feature type="transmembrane region" description="Helical" evidence="4">
    <location>
        <begin position="418"/>
        <end position="444"/>
    </location>
</feature>
<organism evidence="7 9">
    <name type="scientific">Eggerthella sinensis</name>
    <dbReference type="NCBI Taxonomy" id="242230"/>
    <lineage>
        <taxon>Bacteria</taxon>
        <taxon>Bacillati</taxon>
        <taxon>Actinomycetota</taxon>
        <taxon>Coriobacteriia</taxon>
        <taxon>Eggerthellales</taxon>
        <taxon>Eggerthellaceae</taxon>
        <taxon>Eggerthella</taxon>
    </lineage>
</organism>
<feature type="transmembrane region" description="Helical" evidence="4">
    <location>
        <begin position="190"/>
        <end position="209"/>
    </location>
</feature>
<feature type="transmembrane region" description="Helical" evidence="4">
    <location>
        <begin position="266"/>
        <end position="284"/>
    </location>
</feature>
<sequence length="540" mass="57239">MNSGVTGRFGAACVLPCGGTFAILQDGGCERGRTMAGEHQGAARPTAQDRRALVAVGLGMAFFWQLFRYTNLANMLPSYASALVPFDAASTVSPVTLFYAVTLVFGLLLLIAGARGARAARTPFVVGVGLLSSLLSCAMVVLKGADAPLTPVHIGLDGLTLVVLSFAFVLQSVAWVRVCRLVARQDPKRLVYVLCLSSLASFVVSLAFSLQIPRFEALVVISPACSALCLLFAPRVREADPEAASSVPGAPANEQGSVAAQVPRSVVAVLVLLLALIVCIKGVSDLLYVGSDGSTLYVKHFITVAELAVIMSVCLFAAGMSRFAFLGWAVLVGGVVSGLVILFLFPDSPSAFQFGLGTIAAAKTCLELFMFIVVACTRRDDAGRAILLLLVVPETVSYLVGYGVLPAAFLAVSASAESWIGVLALAAGATIAVSTFLIMSSLALKGLNEGVRDEVAEGTEGEADETDDELRFDEIAARFDLTKRERETAYLFFKGYSAKRIAELHYVSLNTTQSHLRSVYKKMDVHSRQDLIDLVDGDRS</sequence>
<dbReference type="SUPFAM" id="SSF46894">
    <property type="entry name" value="C-terminal effector domain of the bipartite response regulators"/>
    <property type="match status" value="1"/>
</dbReference>
<dbReference type="Gene3D" id="1.10.10.10">
    <property type="entry name" value="Winged helix-like DNA-binding domain superfamily/Winged helix DNA-binding domain"/>
    <property type="match status" value="1"/>
</dbReference>
<reference evidence="9" key="2">
    <citation type="submission" date="2018-05" db="EMBL/GenBank/DDBJ databases">
        <title>Genome Sequencing of selected type strains of the family Eggerthellaceae.</title>
        <authorList>
            <person name="Danylec N."/>
            <person name="Stoll D.A."/>
            <person name="Doetsch A."/>
            <person name="Huch M."/>
        </authorList>
    </citation>
    <scope>NUCLEOTIDE SEQUENCE [LARGE SCALE GENOMIC DNA]</scope>
    <source>
        <strain evidence="9">DSM 16107</strain>
    </source>
</reference>
<comment type="caution">
    <text evidence="7">The sequence shown here is derived from an EMBL/GenBank/DDBJ whole genome shotgun (WGS) entry which is preliminary data.</text>
</comment>
<evidence type="ECO:0000256" key="3">
    <source>
        <dbReference type="ARBA" id="ARBA00023163"/>
    </source>
</evidence>
<dbReference type="InterPro" id="IPR016032">
    <property type="entry name" value="Sig_transdc_resp-reg_C-effctor"/>
</dbReference>
<keyword evidence="4" id="KW-0472">Membrane</keyword>
<keyword evidence="1" id="KW-0805">Transcription regulation</keyword>